<evidence type="ECO:0000313" key="1">
    <source>
        <dbReference type="EMBL" id="RZC50187.1"/>
    </source>
</evidence>
<evidence type="ECO:0000313" key="2">
    <source>
        <dbReference type="Proteomes" id="UP000316621"/>
    </source>
</evidence>
<sequence length="77" mass="8220">VSSPYSQLWKPSLDLGGPTAPISRYHNDFEEVSSLDSNPSTSSCRSHFFRLGFIGGSKASCSGKLTAVNGVGVRNTR</sequence>
<name>A0A4Y7INC9_PAPSO</name>
<organism evidence="1 2">
    <name type="scientific">Papaver somniferum</name>
    <name type="common">Opium poppy</name>
    <dbReference type="NCBI Taxonomy" id="3469"/>
    <lineage>
        <taxon>Eukaryota</taxon>
        <taxon>Viridiplantae</taxon>
        <taxon>Streptophyta</taxon>
        <taxon>Embryophyta</taxon>
        <taxon>Tracheophyta</taxon>
        <taxon>Spermatophyta</taxon>
        <taxon>Magnoliopsida</taxon>
        <taxon>Ranunculales</taxon>
        <taxon>Papaveraceae</taxon>
        <taxon>Papaveroideae</taxon>
        <taxon>Papaver</taxon>
    </lineage>
</organism>
<accession>A0A4Y7INC9</accession>
<feature type="non-terminal residue" evidence="1">
    <location>
        <position position="1"/>
    </location>
</feature>
<dbReference type="Gramene" id="RZC50187">
    <property type="protein sequence ID" value="RZC50187"/>
    <property type="gene ID" value="C5167_018612"/>
</dbReference>
<keyword evidence="2" id="KW-1185">Reference proteome</keyword>
<gene>
    <name evidence="1" type="ORF">C5167_018612</name>
</gene>
<dbReference type="AlphaFoldDB" id="A0A4Y7INC9"/>
<proteinExistence type="predicted"/>
<dbReference type="Proteomes" id="UP000316621">
    <property type="component" value="Chromosome 2"/>
</dbReference>
<dbReference type="EMBL" id="CM010716">
    <property type="protein sequence ID" value="RZC50187.1"/>
    <property type="molecule type" value="Genomic_DNA"/>
</dbReference>
<reference evidence="1 2" key="1">
    <citation type="journal article" date="2018" name="Science">
        <title>The opium poppy genome and morphinan production.</title>
        <authorList>
            <person name="Guo L."/>
            <person name="Winzer T."/>
            <person name="Yang X."/>
            <person name="Li Y."/>
            <person name="Ning Z."/>
            <person name="He Z."/>
            <person name="Teodor R."/>
            <person name="Lu Y."/>
            <person name="Bowser T.A."/>
            <person name="Graham I.A."/>
            <person name="Ye K."/>
        </authorList>
    </citation>
    <scope>NUCLEOTIDE SEQUENCE [LARGE SCALE GENOMIC DNA]</scope>
    <source>
        <strain evidence="2">cv. HN1</strain>
        <tissue evidence="1">Leaves</tissue>
    </source>
</reference>
<protein>
    <submittedName>
        <fullName evidence="1">Uncharacterized protein</fullName>
    </submittedName>
</protein>